<reference evidence="4 6" key="2">
    <citation type="journal article" date="2017" name="Nat. Microbiol.">
        <title>Natural product diversity associated with the nematode symbionts Photorhabdus and Xenorhabdus.</title>
        <authorList>
            <person name="Tobias N.J."/>
            <person name="Wolff H."/>
            <person name="Djahanschiri B."/>
            <person name="Grundmann F."/>
            <person name="Kronenwerth M."/>
            <person name="Shi Y.M."/>
            <person name="Simonyi S."/>
            <person name="Grun P."/>
            <person name="Shapiro-Ilan D."/>
            <person name="Pidot S.J."/>
            <person name="Stinear T.P."/>
            <person name="Ebersberger I."/>
            <person name="Bode H.B."/>
        </authorList>
    </citation>
    <scope>NUCLEOTIDE SEQUENCE [LARGE SCALE GENOMIC DNA]</scope>
    <source>
        <strain evidence="4 6">DSM 17903</strain>
    </source>
</reference>
<evidence type="ECO:0000259" key="2">
    <source>
        <dbReference type="Pfam" id="PF25136"/>
    </source>
</evidence>
<name>A0A2G0QGS0_XENHO</name>
<evidence type="ECO:0000313" key="6">
    <source>
        <dbReference type="Proteomes" id="UP000225433"/>
    </source>
</evidence>
<keyword evidence="5" id="KW-1185">Reference proteome</keyword>
<dbReference type="RefSeq" id="WP_069318026.1">
    <property type="nucleotide sequence ID" value="NZ_CAWNQJ010000001.1"/>
</dbReference>
<dbReference type="InterPro" id="IPR056725">
    <property type="entry name" value="DUF7823"/>
</dbReference>
<dbReference type="AlphaFoldDB" id="A0A2G0QGS0"/>
<reference evidence="3 5" key="1">
    <citation type="submission" date="2016-06" db="EMBL/GenBank/DDBJ databases">
        <title>Bacterial characters and pathogenicity of Xenorhabdus hominickii from an entomopathogenic nematode, Steinernema monticolum.</title>
        <authorList>
            <person name="Park Y."/>
            <person name="Kim Y."/>
        </authorList>
    </citation>
    <scope>NUCLEOTIDE SEQUENCE [LARGE SCALE GENOMIC DNA]</scope>
    <source>
        <strain evidence="3 5">ANU1</strain>
    </source>
</reference>
<dbReference type="STRING" id="351679.A9255_18640"/>
<dbReference type="InterPro" id="IPR021361">
    <property type="entry name" value="Tad2-like_dom"/>
</dbReference>
<proteinExistence type="predicted"/>
<dbReference type="KEGG" id="xho:A9255_18640"/>
<dbReference type="Pfam" id="PF11195">
    <property type="entry name" value="Tad2-like"/>
    <property type="match status" value="1"/>
</dbReference>
<evidence type="ECO:0000259" key="1">
    <source>
        <dbReference type="Pfam" id="PF11195"/>
    </source>
</evidence>
<feature type="domain" description="DUF7823" evidence="2">
    <location>
        <begin position="201"/>
        <end position="280"/>
    </location>
</feature>
<evidence type="ECO:0000313" key="5">
    <source>
        <dbReference type="Proteomes" id="UP000094600"/>
    </source>
</evidence>
<gene>
    <name evidence="3" type="ORF">A9255_18640</name>
    <name evidence="4" type="ORF">Xhom_01432</name>
</gene>
<feature type="domain" description="Thoeris anti-defense 2-like" evidence="1">
    <location>
        <begin position="29"/>
        <end position="115"/>
    </location>
</feature>
<accession>A0A2G0QGS0</accession>
<organism evidence="4 6">
    <name type="scientific">Xenorhabdus hominickii</name>
    <dbReference type="NCBI Taxonomy" id="351679"/>
    <lineage>
        <taxon>Bacteria</taxon>
        <taxon>Pseudomonadati</taxon>
        <taxon>Pseudomonadota</taxon>
        <taxon>Gammaproteobacteria</taxon>
        <taxon>Enterobacterales</taxon>
        <taxon>Morganellaceae</taxon>
        <taxon>Xenorhabdus</taxon>
    </lineage>
</organism>
<dbReference type="EMBL" id="NJAI01000001">
    <property type="protein sequence ID" value="PHM58406.1"/>
    <property type="molecule type" value="Genomic_DNA"/>
</dbReference>
<dbReference type="Proteomes" id="UP000094600">
    <property type="component" value="Chromosome"/>
</dbReference>
<dbReference type="Pfam" id="PF25136">
    <property type="entry name" value="DUF7823"/>
    <property type="match status" value="1"/>
</dbReference>
<sequence>MSEFIKPEHECPFDPKHYQCDCFIAPVGSFSWALIQLKLRKRVARSVWGGKGMYLAITPRVNDLTVEEGSAYAVDGVAVGTQYDYLTHIDLRNEHGNFVPWQPTQEDMMACDWKFFEDKVKPEPDTKPEPEVKQEPELKSKPYTVVFDITPVRDEKTRWGALHVDEKPPIMIENNLELANIGGATWTISDHYNDPDEKKEHGDQFSVNLIPEIRDTPLFQDLRKRKLIITVNGETYNLGNCLRWSKIDFTNWFTYRGEDAEKIGSLLKQSDKTFRFYCNWYE</sequence>
<dbReference type="Proteomes" id="UP000225433">
    <property type="component" value="Unassembled WGS sequence"/>
</dbReference>
<dbReference type="OrthoDB" id="6448141at2"/>
<evidence type="ECO:0000313" key="4">
    <source>
        <dbReference type="EMBL" id="PHM58406.1"/>
    </source>
</evidence>
<evidence type="ECO:0000313" key="3">
    <source>
        <dbReference type="EMBL" id="AOM42394.1"/>
    </source>
</evidence>
<evidence type="ECO:0008006" key="7">
    <source>
        <dbReference type="Google" id="ProtNLM"/>
    </source>
</evidence>
<protein>
    <recommendedName>
        <fullName evidence="7">DUF2829 domain-containing protein</fullName>
    </recommendedName>
</protein>
<dbReference type="EMBL" id="CP016176">
    <property type="protein sequence ID" value="AOM42394.1"/>
    <property type="molecule type" value="Genomic_DNA"/>
</dbReference>